<dbReference type="EMBL" id="FNRL01000053">
    <property type="protein sequence ID" value="SEB11886.1"/>
    <property type="molecule type" value="Genomic_DNA"/>
</dbReference>
<evidence type="ECO:0000313" key="1">
    <source>
        <dbReference type="EMBL" id="SEB11886.1"/>
    </source>
</evidence>
<gene>
    <name evidence="1" type="ORF">SAMN05660909_05626</name>
</gene>
<accession>A0A1H4GQJ7</accession>
<dbReference type="InterPro" id="IPR015421">
    <property type="entry name" value="PyrdxlP-dep_Trfase_major"/>
</dbReference>
<dbReference type="Gene3D" id="3.40.640.10">
    <property type="entry name" value="Type I PLP-dependent aspartate aminotransferase-like (Major domain)"/>
    <property type="match status" value="1"/>
</dbReference>
<dbReference type="Proteomes" id="UP000199656">
    <property type="component" value="Unassembled WGS sequence"/>
</dbReference>
<proteinExistence type="predicted"/>
<dbReference type="AlphaFoldDB" id="A0A1H4GQJ7"/>
<organism evidence="1 2">
    <name type="scientific">Chitinophaga terrae</name>
    <name type="common">ex Kim and Jung 2007</name>
    <dbReference type="NCBI Taxonomy" id="408074"/>
    <lineage>
        <taxon>Bacteria</taxon>
        <taxon>Pseudomonadati</taxon>
        <taxon>Bacteroidota</taxon>
        <taxon>Chitinophagia</taxon>
        <taxon>Chitinophagales</taxon>
        <taxon>Chitinophagaceae</taxon>
        <taxon>Chitinophaga</taxon>
    </lineage>
</organism>
<keyword evidence="2" id="KW-1185">Reference proteome</keyword>
<protein>
    <submittedName>
        <fullName evidence="1">Threonine aldolase</fullName>
    </submittedName>
</protein>
<dbReference type="STRING" id="408074.SAMN05660909_05626"/>
<reference evidence="2" key="1">
    <citation type="submission" date="2016-10" db="EMBL/GenBank/DDBJ databases">
        <authorList>
            <person name="Varghese N."/>
            <person name="Submissions S."/>
        </authorList>
    </citation>
    <scope>NUCLEOTIDE SEQUENCE [LARGE SCALE GENOMIC DNA]</scope>
    <source>
        <strain evidence="2">DSM 23920</strain>
    </source>
</reference>
<sequence length="49" mass="5536">MTCNFKNDYSVGAHPNVLNSLIETSLVPKSGYMNDEYSIEAKKILMQKI</sequence>
<evidence type="ECO:0000313" key="2">
    <source>
        <dbReference type="Proteomes" id="UP000199656"/>
    </source>
</evidence>
<name>A0A1H4GQJ7_9BACT</name>